<dbReference type="InterPro" id="IPR007627">
    <property type="entry name" value="RNA_pol_sigma70_r2"/>
</dbReference>
<comment type="similarity">
    <text evidence="6">Belongs to the sigma-70 factor family. FliA subfamily.</text>
</comment>
<evidence type="ECO:0000313" key="10">
    <source>
        <dbReference type="EMBL" id="MCZ0864103.1"/>
    </source>
</evidence>
<evidence type="ECO:0000259" key="7">
    <source>
        <dbReference type="Pfam" id="PF04539"/>
    </source>
</evidence>
<feature type="domain" description="RNA polymerase sigma-70 region 2" evidence="8">
    <location>
        <begin position="22"/>
        <end position="93"/>
    </location>
</feature>
<dbReference type="PRINTS" id="PR00046">
    <property type="entry name" value="SIGMA70FCT"/>
</dbReference>
<dbReference type="Gene3D" id="1.20.140.160">
    <property type="match status" value="1"/>
</dbReference>
<keyword evidence="2 6" id="KW-0805">Transcription regulation</keyword>
<feature type="region of interest" description="Sigma-70 factor domain-4" evidence="6">
    <location>
        <begin position="188"/>
        <end position="236"/>
    </location>
</feature>
<evidence type="ECO:0000256" key="2">
    <source>
        <dbReference type="ARBA" id="ARBA00023015"/>
    </source>
</evidence>
<dbReference type="InterPro" id="IPR013324">
    <property type="entry name" value="RNA_pol_sigma_r3/r4-like"/>
</dbReference>
<evidence type="ECO:0000256" key="4">
    <source>
        <dbReference type="ARBA" id="ARBA00023125"/>
    </source>
</evidence>
<dbReference type="GO" id="GO:0003677">
    <property type="term" value="F:DNA binding"/>
    <property type="evidence" value="ECO:0007669"/>
    <property type="project" value="UniProtKB-UniRule"/>
</dbReference>
<dbReference type="InterPro" id="IPR013325">
    <property type="entry name" value="RNA_pol_sigma_r2"/>
</dbReference>
<keyword evidence="11" id="KW-1185">Reference proteome</keyword>
<dbReference type="SUPFAM" id="SSF88659">
    <property type="entry name" value="Sigma3 and sigma4 domains of RNA polymerase sigma factors"/>
    <property type="match status" value="2"/>
</dbReference>
<dbReference type="PANTHER" id="PTHR30385">
    <property type="entry name" value="SIGMA FACTOR F FLAGELLAR"/>
    <property type="match status" value="1"/>
</dbReference>
<comment type="caution">
    <text evidence="6">Lacks conserved residue(s) required for the propagation of feature annotation.</text>
</comment>
<dbReference type="PIRSF" id="PIRSF000770">
    <property type="entry name" value="RNA_pol_sigma-SigE/K"/>
    <property type="match status" value="1"/>
</dbReference>
<comment type="subcellular location">
    <subcellularLocation>
        <location evidence="6">Cytoplasm</location>
    </subcellularLocation>
</comment>
<dbReference type="NCBIfam" id="NF005413">
    <property type="entry name" value="PRK06986.1"/>
    <property type="match status" value="1"/>
</dbReference>
<dbReference type="HAMAP" id="MF_00962">
    <property type="entry name" value="Sigma70_FliA"/>
    <property type="match status" value="1"/>
</dbReference>
<feature type="domain" description="RNA polymerase sigma-70 region 4" evidence="9">
    <location>
        <begin position="188"/>
        <end position="237"/>
    </location>
</feature>
<dbReference type="InterPro" id="IPR007624">
    <property type="entry name" value="RNA_pol_sigma70_r3"/>
</dbReference>
<dbReference type="AlphaFoldDB" id="A0A9J6RIS5"/>
<dbReference type="GO" id="GO:0003899">
    <property type="term" value="F:DNA-directed RNA polymerase activity"/>
    <property type="evidence" value="ECO:0007669"/>
    <property type="project" value="InterPro"/>
</dbReference>
<feature type="domain" description="RNA polymerase sigma-70 region 3" evidence="7">
    <location>
        <begin position="103"/>
        <end position="174"/>
    </location>
</feature>
<dbReference type="InterPro" id="IPR028617">
    <property type="entry name" value="Sigma70_FliA"/>
</dbReference>
<evidence type="ECO:0000256" key="6">
    <source>
        <dbReference type="HAMAP-Rule" id="MF_00962"/>
    </source>
</evidence>
<dbReference type="Pfam" id="PF04545">
    <property type="entry name" value="Sigma70_r4"/>
    <property type="match status" value="1"/>
</dbReference>
<evidence type="ECO:0000313" key="11">
    <source>
        <dbReference type="Proteomes" id="UP001069090"/>
    </source>
</evidence>
<keyword evidence="1 6" id="KW-0963">Cytoplasm</keyword>
<dbReference type="GO" id="GO:0016987">
    <property type="term" value="F:sigma factor activity"/>
    <property type="evidence" value="ECO:0007669"/>
    <property type="project" value="UniProtKB-UniRule"/>
</dbReference>
<dbReference type="PANTHER" id="PTHR30385:SF7">
    <property type="entry name" value="RNA POLYMERASE SIGMA FACTOR FLIA"/>
    <property type="match status" value="1"/>
</dbReference>
<comment type="function">
    <text evidence="6">Sigma factors are initiation factors that promote the attachment of RNA polymerase to specific initiation sites and are then released. This sigma factor controls the expression of flagella-related genes.</text>
</comment>
<keyword evidence="5 6" id="KW-0804">Transcription</keyword>
<organism evidence="10 11">
    <name type="scientific">Dasania phycosphaerae</name>
    <dbReference type="NCBI Taxonomy" id="2950436"/>
    <lineage>
        <taxon>Bacteria</taxon>
        <taxon>Pseudomonadati</taxon>
        <taxon>Pseudomonadota</taxon>
        <taxon>Gammaproteobacteria</taxon>
        <taxon>Cellvibrionales</taxon>
        <taxon>Spongiibacteraceae</taxon>
        <taxon>Dasania</taxon>
    </lineage>
</organism>
<dbReference type="Proteomes" id="UP001069090">
    <property type="component" value="Unassembled WGS sequence"/>
</dbReference>
<dbReference type="EMBL" id="JAPTGG010000002">
    <property type="protein sequence ID" value="MCZ0864103.1"/>
    <property type="molecule type" value="Genomic_DNA"/>
</dbReference>
<feature type="DNA-binding region" description="H-T-H motif" evidence="6">
    <location>
        <begin position="210"/>
        <end position="229"/>
    </location>
</feature>
<reference evidence="10 11" key="1">
    <citation type="submission" date="2022-12" db="EMBL/GenBank/DDBJ databases">
        <title>Dasania phycosphaerae sp. nov., isolated from particulate material of the south coast of Korea.</title>
        <authorList>
            <person name="Jiang Y."/>
        </authorList>
    </citation>
    <scope>NUCLEOTIDE SEQUENCE [LARGE SCALE GENOMIC DNA]</scope>
    <source>
        <strain evidence="10 11">GY-19</strain>
    </source>
</reference>
<protein>
    <recommendedName>
        <fullName evidence="6">RNA polymerase sigma factor FliA</fullName>
    </recommendedName>
    <alternativeName>
        <fullName evidence="6">RNA polymerase sigma factor for flagellar operon</fullName>
    </alternativeName>
    <alternativeName>
        <fullName evidence="6">Sigma F</fullName>
    </alternativeName>
    <alternativeName>
        <fullName evidence="6">Sigma-28</fullName>
    </alternativeName>
</protein>
<dbReference type="GO" id="GO:0005737">
    <property type="term" value="C:cytoplasm"/>
    <property type="evidence" value="ECO:0007669"/>
    <property type="project" value="UniProtKB-SubCell"/>
</dbReference>
<name>A0A9J6RIS5_9GAMM</name>
<dbReference type="InterPro" id="IPR014284">
    <property type="entry name" value="RNA_pol_sigma-70_dom"/>
</dbReference>
<dbReference type="Gene3D" id="1.10.1740.10">
    <property type="match status" value="1"/>
</dbReference>
<gene>
    <name evidence="6" type="primary">fliA</name>
    <name evidence="10" type="ORF">O0V09_02755</name>
</gene>
<dbReference type="FunFam" id="1.10.1740.10:FF:000002">
    <property type="entry name" value="RNA polymerase sigma factor FliA"/>
    <property type="match status" value="1"/>
</dbReference>
<sequence>MVVASRLSMYSDVESISQDEVVERYAPLVKRIAHHILARMPASVQVDDLIQAGLVGLLEASRNYDTSKGASFETYAGIRIRGSMIDDVRRGDWAPRSVHRNARMVSEGIQAVENRTGRDASDQEVADELNIPLENYYKITRDSASSKLFSYDELVSGDDKPEEQLPSDAENPLDGIESQALRENLAQCISQLPERERMVLALYYDEELNLKEIGMVLGVSESRVSQIHSQAAMRLRARMSAWHSDTH</sequence>
<keyword evidence="3 6" id="KW-0731">Sigma factor</keyword>
<dbReference type="Pfam" id="PF04539">
    <property type="entry name" value="Sigma70_r3"/>
    <property type="match status" value="1"/>
</dbReference>
<dbReference type="CDD" id="cd06171">
    <property type="entry name" value="Sigma70_r4"/>
    <property type="match status" value="1"/>
</dbReference>
<evidence type="ECO:0000256" key="3">
    <source>
        <dbReference type="ARBA" id="ARBA00023082"/>
    </source>
</evidence>
<dbReference type="FunFam" id="1.20.140.160:FF:000001">
    <property type="entry name" value="RNA polymerase sigma factor FliA"/>
    <property type="match status" value="1"/>
</dbReference>
<feature type="short sequence motif" description="Interaction with polymerase core subunit RpoC" evidence="6">
    <location>
        <begin position="48"/>
        <end position="51"/>
    </location>
</feature>
<dbReference type="NCBIfam" id="TIGR02479">
    <property type="entry name" value="FliA_WhiG"/>
    <property type="match status" value="1"/>
</dbReference>
<dbReference type="NCBIfam" id="TIGR02937">
    <property type="entry name" value="sigma70-ECF"/>
    <property type="match status" value="1"/>
</dbReference>
<evidence type="ECO:0000259" key="9">
    <source>
        <dbReference type="Pfam" id="PF04545"/>
    </source>
</evidence>
<dbReference type="Pfam" id="PF04542">
    <property type="entry name" value="Sigma70_r2"/>
    <property type="match status" value="1"/>
</dbReference>
<evidence type="ECO:0000259" key="8">
    <source>
        <dbReference type="Pfam" id="PF04542"/>
    </source>
</evidence>
<comment type="caution">
    <text evidence="10">The sequence shown here is derived from an EMBL/GenBank/DDBJ whole genome shotgun (WGS) entry which is preliminary data.</text>
</comment>
<evidence type="ECO:0000256" key="1">
    <source>
        <dbReference type="ARBA" id="ARBA00022490"/>
    </source>
</evidence>
<accession>A0A9J6RIS5</accession>
<dbReference type="InterPro" id="IPR007630">
    <property type="entry name" value="RNA_pol_sigma70_r4"/>
</dbReference>
<dbReference type="InterPro" id="IPR012845">
    <property type="entry name" value="RNA_pol_sigma_FliA_WhiG"/>
</dbReference>
<proteinExistence type="inferred from homology"/>
<feature type="region of interest" description="Sigma-70 factor domain-2" evidence="6">
    <location>
        <begin position="21"/>
        <end position="93"/>
    </location>
</feature>
<dbReference type="InterPro" id="IPR000943">
    <property type="entry name" value="RNA_pol_sigma70"/>
</dbReference>
<dbReference type="GO" id="GO:0006352">
    <property type="term" value="P:DNA-templated transcription initiation"/>
    <property type="evidence" value="ECO:0007669"/>
    <property type="project" value="UniProtKB-UniRule"/>
</dbReference>
<evidence type="ECO:0000256" key="5">
    <source>
        <dbReference type="ARBA" id="ARBA00023163"/>
    </source>
</evidence>
<dbReference type="SUPFAM" id="SSF88946">
    <property type="entry name" value="Sigma2 domain of RNA polymerase sigma factors"/>
    <property type="match status" value="1"/>
</dbReference>
<keyword evidence="4 6" id="KW-0238">DNA-binding</keyword>